<dbReference type="InterPro" id="IPR013783">
    <property type="entry name" value="Ig-like_fold"/>
</dbReference>
<dbReference type="PANTHER" id="PTHR12231">
    <property type="entry name" value="CTX-RELATED TYPE I TRANSMEMBRANE PROTEIN"/>
    <property type="match status" value="1"/>
</dbReference>
<evidence type="ECO:0000256" key="3">
    <source>
        <dbReference type="ARBA" id="ARBA00023319"/>
    </source>
</evidence>
<dbReference type="AlphaFoldDB" id="A0A8C4WWZ1"/>
<dbReference type="GO" id="GO:0043005">
    <property type="term" value="C:neuron projection"/>
    <property type="evidence" value="ECO:0007669"/>
    <property type="project" value="TreeGrafter"/>
</dbReference>
<dbReference type="PROSITE" id="PS50835">
    <property type="entry name" value="IG_LIKE"/>
    <property type="match status" value="1"/>
</dbReference>
<reference evidence="5" key="2">
    <citation type="submission" date="2025-09" db="UniProtKB">
        <authorList>
            <consortium name="Ensembl"/>
        </authorList>
    </citation>
    <scope>IDENTIFICATION</scope>
</reference>
<dbReference type="Proteomes" id="UP000694388">
    <property type="component" value="Unplaced"/>
</dbReference>
<evidence type="ECO:0000259" key="4">
    <source>
        <dbReference type="PROSITE" id="PS50835"/>
    </source>
</evidence>
<sequence length="161" mass="17833">MCIGFVVHRHTKLPCFPIVSVKPQIHQFNDFNKVAAPGDGSSGVLMLCQAEGLPVVFFSWARNGIAVEPNEARYSFQTVHGVDKHETQLIITNVSAQLDFGTFTCTARNALGEDKLHIQLVKTSSPEPPTRLQLVTHTHNSVTLTWIAGYDGGFEQKFRVQ</sequence>
<evidence type="ECO:0000313" key="6">
    <source>
        <dbReference type="Proteomes" id="UP000694388"/>
    </source>
</evidence>
<feature type="domain" description="Ig-like" evidence="4">
    <location>
        <begin position="23"/>
        <end position="119"/>
    </location>
</feature>
<keyword evidence="2" id="KW-1015">Disulfide bond</keyword>
<protein>
    <recommendedName>
        <fullName evidence="4">Ig-like domain-containing protein</fullName>
    </recommendedName>
</protein>
<evidence type="ECO:0000313" key="5">
    <source>
        <dbReference type="Ensembl" id="ENSEBUP00000016901.1"/>
    </source>
</evidence>
<dbReference type="Ensembl" id="ENSEBUT00000017477.1">
    <property type="protein sequence ID" value="ENSEBUP00000016901.1"/>
    <property type="gene ID" value="ENSEBUG00000010592.1"/>
</dbReference>
<organism evidence="5 6">
    <name type="scientific">Eptatretus burgeri</name>
    <name type="common">Inshore hagfish</name>
    <dbReference type="NCBI Taxonomy" id="7764"/>
    <lineage>
        <taxon>Eukaryota</taxon>
        <taxon>Metazoa</taxon>
        <taxon>Chordata</taxon>
        <taxon>Craniata</taxon>
        <taxon>Vertebrata</taxon>
        <taxon>Cyclostomata</taxon>
        <taxon>Myxini</taxon>
        <taxon>Myxiniformes</taxon>
        <taxon>Myxinidae</taxon>
        <taxon>Eptatretinae</taxon>
        <taxon>Eptatretus</taxon>
    </lineage>
</organism>
<keyword evidence="6" id="KW-1185">Reference proteome</keyword>
<dbReference type="SUPFAM" id="SSF48726">
    <property type="entry name" value="Immunoglobulin"/>
    <property type="match status" value="1"/>
</dbReference>
<reference evidence="5" key="1">
    <citation type="submission" date="2025-08" db="UniProtKB">
        <authorList>
            <consortium name="Ensembl"/>
        </authorList>
    </citation>
    <scope>IDENTIFICATION</scope>
</reference>
<dbReference type="InterPro" id="IPR036116">
    <property type="entry name" value="FN3_sf"/>
</dbReference>
<dbReference type="InterPro" id="IPR007110">
    <property type="entry name" value="Ig-like_dom"/>
</dbReference>
<dbReference type="InterPro" id="IPR013098">
    <property type="entry name" value="Ig_I-set"/>
</dbReference>
<dbReference type="InterPro" id="IPR051170">
    <property type="entry name" value="Neural/epithelial_adhesion"/>
</dbReference>
<dbReference type="CDD" id="cd00063">
    <property type="entry name" value="FN3"/>
    <property type="match status" value="1"/>
</dbReference>
<evidence type="ECO:0000256" key="1">
    <source>
        <dbReference type="ARBA" id="ARBA00022737"/>
    </source>
</evidence>
<accession>A0A8C4WWZ1</accession>
<dbReference type="InterPro" id="IPR036179">
    <property type="entry name" value="Ig-like_dom_sf"/>
</dbReference>
<dbReference type="SUPFAM" id="SSF49265">
    <property type="entry name" value="Fibronectin type III"/>
    <property type="match status" value="1"/>
</dbReference>
<proteinExistence type="predicted"/>
<evidence type="ECO:0000256" key="2">
    <source>
        <dbReference type="ARBA" id="ARBA00023157"/>
    </source>
</evidence>
<name>A0A8C4WWZ1_EPTBU</name>
<dbReference type="Gene3D" id="2.60.40.10">
    <property type="entry name" value="Immunoglobulins"/>
    <property type="match status" value="1"/>
</dbReference>
<keyword evidence="3" id="KW-0393">Immunoglobulin domain</keyword>
<dbReference type="Pfam" id="PF07679">
    <property type="entry name" value="I-set"/>
    <property type="match status" value="1"/>
</dbReference>
<dbReference type="PANTHER" id="PTHR12231:SF253">
    <property type="entry name" value="DPR-INTERACTING PROTEIN ETA, ISOFORM B-RELATED"/>
    <property type="match status" value="1"/>
</dbReference>
<dbReference type="InterPro" id="IPR003961">
    <property type="entry name" value="FN3_dom"/>
</dbReference>
<keyword evidence="1" id="KW-0677">Repeat</keyword>